<dbReference type="Proteomes" id="UP000183700">
    <property type="component" value="Unassembled WGS sequence"/>
</dbReference>
<evidence type="ECO:0000313" key="7">
    <source>
        <dbReference type="Proteomes" id="UP000183700"/>
    </source>
</evidence>
<evidence type="ECO:0000256" key="2">
    <source>
        <dbReference type="ARBA" id="ARBA00022723"/>
    </source>
</evidence>
<dbReference type="PROSITE" id="PS51891">
    <property type="entry name" value="CENP_V_GFA"/>
    <property type="match status" value="1"/>
</dbReference>
<keyword evidence="2" id="KW-0479">Metal-binding</keyword>
<dbReference type="PANTHER" id="PTHR33337:SF40">
    <property type="entry name" value="CENP-V_GFA DOMAIN-CONTAINING PROTEIN-RELATED"/>
    <property type="match status" value="1"/>
</dbReference>
<evidence type="ECO:0000256" key="1">
    <source>
        <dbReference type="ARBA" id="ARBA00005495"/>
    </source>
</evidence>
<protein>
    <recommendedName>
        <fullName evidence="5">CENP-V/GFA domain-containing protein</fullName>
    </recommendedName>
</protein>
<evidence type="ECO:0000256" key="4">
    <source>
        <dbReference type="ARBA" id="ARBA00023239"/>
    </source>
</evidence>
<dbReference type="STRING" id="319970.RV00_GL002613"/>
<keyword evidence="3" id="KW-0862">Zinc</keyword>
<name>A0A1L8STX0_9ENTE</name>
<dbReference type="SUPFAM" id="SSF51316">
    <property type="entry name" value="Mss4-like"/>
    <property type="match status" value="1"/>
</dbReference>
<keyword evidence="7" id="KW-1185">Reference proteome</keyword>
<evidence type="ECO:0000259" key="5">
    <source>
        <dbReference type="PROSITE" id="PS51891"/>
    </source>
</evidence>
<accession>A0A1L8STX0</accession>
<dbReference type="GO" id="GO:0016846">
    <property type="term" value="F:carbon-sulfur lyase activity"/>
    <property type="evidence" value="ECO:0007669"/>
    <property type="project" value="InterPro"/>
</dbReference>
<evidence type="ECO:0000313" key="6">
    <source>
        <dbReference type="EMBL" id="OJG35428.1"/>
    </source>
</evidence>
<dbReference type="AlphaFoldDB" id="A0A1L8STX0"/>
<dbReference type="EMBL" id="JXKM01000006">
    <property type="protein sequence ID" value="OJG35428.1"/>
    <property type="molecule type" value="Genomic_DNA"/>
</dbReference>
<comment type="similarity">
    <text evidence="1">Belongs to the Gfa family.</text>
</comment>
<dbReference type="InterPro" id="IPR011057">
    <property type="entry name" value="Mss4-like_sf"/>
</dbReference>
<organism evidence="6 7">
    <name type="scientific">Enterococcus devriesei</name>
    <dbReference type="NCBI Taxonomy" id="319970"/>
    <lineage>
        <taxon>Bacteria</taxon>
        <taxon>Bacillati</taxon>
        <taxon>Bacillota</taxon>
        <taxon>Bacilli</taxon>
        <taxon>Lactobacillales</taxon>
        <taxon>Enterococcaceae</taxon>
        <taxon>Enterococcus</taxon>
    </lineage>
</organism>
<dbReference type="GO" id="GO:0046872">
    <property type="term" value="F:metal ion binding"/>
    <property type="evidence" value="ECO:0007669"/>
    <property type="project" value="UniProtKB-KW"/>
</dbReference>
<dbReference type="RefSeq" id="WP_071862404.1">
    <property type="nucleotide sequence ID" value="NZ_JBHLVS010000013.1"/>
</dbReference>
<dbReference type="OrthoDB" id="4188830at2"/>
<evidence type="ECO:0000256" key="3">
    <source>
        <dbReference type="ARBA" id="ARBA00022833"/>
    </source>
</evidence>
<dbReference type="InterPro" id="IPR006913">
    <property type="entry name" value="CENP-V/GFA"/>
</dbReference>
<comment type="caution">
    <text evidence="6">The sequence shown here is derived from an EMBL/GenBank/DDBJ whole genome shotgun (WGS) entry which is preliminary data.</text>
</comment>
<feature type="domain" description="CENP-V/GFA" evidence="5">
    <location>
        <begin position="2"/>
        <end position="117"/>
    </location>
</feature>
<reference evidence="6 7" key="1">
    <citation type="submission" date="2014-12" db="EMBL/GenBank/DDBJ databases">
        <title>Draft genome sequences of 29 type strains of Enterococci.</title>
        <authorList>
            <person name="Zhong Z."/>
            <person name="Sun Z."/>
            <person name="Liu W."/>
            <person name="Zhang W."/>
            <person name="Zhang H."/>
        </authorList>
    </citation>
    <scope>NUCLEOTIDE SEQUENCE [LARGE SCALE GENOMIC DNA]</scope>
    <source>
        <strain evidence="6 7">DSM 22802</strain>
    </source>
</reference>
<dbReference type="Pfam" id="PF04828">
    <property type="entry name" value="GFA"/>
    <property type="match status" value="1"/>
</dbReference>
<dbReference type="Gene3D" id="3.90.1590.10">
    <property type="entry name" value="glutathione-dependent formaldehyde- activating enzyme (gfa)"/>
    <property type="match status" value="1"/>
</dbReference>
<sequence length="143" mass="16217">MKTAKCLCGKVSIEVTEFHSEVGACHCSMCRRWGSGPLLTVEAGSGESVTINGEDFVSRYRSSEWAERGFCSNCGSNLFYHLVVNDSYNIPIDLFEDQAEATLEVEVYYDQKPAYYEFANETKKLTEADIMKMVQQQFFDESK</sequence>
<gene>
    <name evidence="6" type="ORF">RV00_GL002613</name>
</gene>
<dbReference type="PANTHER" id="PTHR33337">
    <property type="entry name" value="GFA DOMAIN-CONTAINING PROTEIN"/>
    <property type="match status" value="1"/>
</dbReference>
<keyword evidence="4" id="KW-0456">Lyase</keyword>
<proteinExistence type="inferred from homology"/>